<sequence length="147" mass="16766">MLITSTKQIEKVNKMSRTVEQITLDKMYAAFAEQNVEAAVETVSDDSIWIHHGTQKLPSLRFEGKAGVHQFFQANFTTLKVEYFDILNTYQQGNTIIVTGKEKFIKVEDGSILAQKWVQIYTFENALITRMEEFASSAADEDYIVIS</sequence>
<reference evidence="2 3" key="1">
    <citation type="submission" date="2019-11" db="EMBL/GenBank/DDBJ databases">
        <authorList>
            <person name="An D."/>
        </authorList>
    </citation>
    <scope>NUCLEOTIDE SEQUENCE [LARGE SCALE GENOMIC DNA]</scope>
    <source>
        <strain evidence="2 3">YIM 103518</strain>
    </source>
</reference>
<protein>
    <submittedName>
        <fullName evidence="2">Nuclear transport factor 2 family protein</fullName>
    </submittedName>
</protein>
<proteinExistence type="predicted"/>
<dbReference type="AlphaFoldDB" id="A0A6L6GIH7"/>
<evidence type="ECO:0000259" key="1">
    <source>
        <dbReference type="Pfam" id="PF12680"/>
    </source>
</evidence>
<name>A0A6L6GIH7_9GAMM</name>
<accession>A0A6L6GIH7</accession>
<dbReference type="InterPro" id="IPR037401">
    <property type="entry name" value="SnoaL-like"/>
</dbReference>
<dbReference type="EMBL" id="WLYL01000061">
    <property type="protein sequence ID" value="MTD12229.1"/>
    <property type="molecule type" value="Genomic_DNA"/>
</dbReference>
<feature type="domain" description="SnoaL-like" evidence="1">
    <location>
        <begin position="25"/>
        <end position="131"/>
    </location>
</feature>
<gene>
    <name evidence="2" type="ORF">GIX10_12575</name>
</gene>
<dbReference type="InterPro" id="IPR032710">
    <property type="entry name" value="NTF2-like_dom_sf"/>
</dbReference>
<evidence type="ECO:0000313" key="3">
    <source>
        <dbReference type="Proteomes" id="UP000473854"/>
    </source>
</evidence>
<dbReference type="Proteomes" id="UP000473854">
    <property type="component" value="Unassembled WGS sequence"/>
</dbReference>
<dbReference type="Pfam" id="PF12680">
    <property type="entry name" value="SnoaL_2"/>
    <property type="match status" value="1"/>
</dbReference>
<dbReference type="SUPFAM" id="SSF54427">
    <property type="entry name" value="NTF2-like"/>
    <property type="match status" value="1"/>
</dbReference>
<comment type="caution">
    <text evidence="2">The sequence shown here is derived from an EMBL/GenBank/DDBJ whole genome shotgun (WGS) entry which is preliminary data.</text>
</comment>
<organism evidence="2 3">
    <name type="scientific">Acinetobacter faecalis</name>
    <dbReference type="NCBI Taxonomy" id="2665161"/>
    <lineage>
        <taxon>Bacteria</taxon>
        <taxon>Pseudomonadati</taxon>
        <taxon>Pseudomonadota</taxon>
        <taxon>Gammaproteobacteria</taxon>
        <taxon>Moraxellales</taxon>
        <taxon>Moraxellaceae</taxon>
        <taxon>Acinetobacter</taxon>
    </lineage>
</organism>
<dbReference type="Gene3D" id="3.10.450.50">
    <property type="match status" value="1"/>
</dbReference>
<evidence type="ECO:0000313" key="2">
    <source>
        <dbReference type="EMBL" id="MTD12229.1"/>
    </source>
</evidence>